<dbReference type="Gene3D" id="1.20.58.120">
    <property type="entry name" value="BAG domain"/>
    <property type="match status" value="1"/>
</dbReference>
<evidence type="ECO:0000259" key="3">
    <source>
        <dbReference type="PROSITE" id="PS51035"/>
    </source>
</evidence>
<keyword evidence="5" id="KW-1185">Reference proteome</keyword>
<dbReference type="GO" id="GO:0005516">
    <property type="term" value="F:calmodulin binding"/>
    <property type="evidence" value="ECO:0007669"/>
    <property type="project" value="UniProtKB-KW"/>
</dbReference>
<evidence type="ECO:0000313" key="4">
    <source>
        <dbReference type="EMBL" id="KAA8520176.1"/>
    </source>
</evidence>
<gene>
    <name evidence="4" type="ORF">F0562_014432</name>
</gene>
<dbReference type="InterPro" id="IPR036533">
    <property type="entry name" value="BAG_dom_sf"/>
</dbReference>
<dbReference type="PROSITE" id="PS51035">
    <property type="entry name" value="BAG"/>
    <property type="match status" value="1"/>
</dbReference>
<dbReference type="Pfam" id="PF02179">
    <property type="entry name" value="BAG"/>
    <property type="match status" value="1"/>
</dbReference>
<evidence type="ECO:0000313" key="5">
    <source>
        <dbReference type="Proteomes" id="UP000325577"/>
    </source>
</evidence>
<dbReference type="InterPro" id="IPR000048">
    <property type="entry name" value="IQ_motif_EF-hand-BS"/>
</dbReference>
<keyword evidence="1" id="KW-0112">Calmodulin-binding</keyword>
<accession>A0A5J4ZR26</accession>
<organism evidence="4 5">
    <name type="scientific">Nyssa sinensis</name>
    <dbReference type="NCBI Taxonomy" id="561372"/>
    <lineage>
        <taxon>Eukaryota</taxon>
        <taxon>Viridiplantae</taxon>
        <taxon>Streptophyta</taxon>
        <taxon>Embryophyta</taxon>
        <taxon>Tracheophyta</taxon>
        <taxon>Spermatophyta</taxon>
        <taxon>Magnoliopsida</taxon>
        <taxon>eudicotyledons</taxon>
        <taxon>Gunneridae</taxon>
        <taxon>Pentapetalae</taxon>
        <taxon>asterids</taxon>
        <taxon>Cornales</taxon>
        <taxon>Nyssaceae</taxon>
        <taxon>Nyssa</taxon>
    </lineage>
</organism>
<proteinExistence type="predicted"/>
<keyword evidence="2" id="KW-0143">Chaperone</keyword>
<dbReference type="GO" id="GO:0009506">
    <property type="term" value="C:plasmodesma"/>
    <property type="evidence" value="ECO:0007669"/>
    <property type="project" value="TreeGrafter"/>
</dbReference>
<dbReference type="SMART" id="SM00264">
    <property type="entry name" value="BAG"/>
    <property type="match status" value="1"/>
</dbReference>
<dbReference type="OrthoDB" id="1907216at2759"/>
<reference evidence="4 5" key="1">
    <citation type="submission" date="2019-09" db="EMBL/GenBank/DDBJ databases">
        <title>A chromosome-level genome assembly of the Chinese tupelo Nyssa sinensis.</title>
        <authorList>
            <person name="Yang X."/>
            <person name="Kang M."/>
            <person name="Yang Y."/>
            <person name="Xiong H."/>
            <person name="Wang M."/>
            <person name="Zhang Z."/>
            <person name="Wang Z."/>
            <person name="Wu H."/>
            <person name="Ma T."/>
            <person name="Liu J."/>
            <person name="Xi Z."/>
        </authorList>
    </citation>
    <scope>NUCLEOTIDE SEQUENCE [LARGE SCALE GENOMIC DNA]</scope>
    <source>
        <strain evidence="4">J267</strain>
        <tissue evidence="4">Leaf</tissue>
    </source>
</reference>
<dbReference type="PANTHER" id="PTHR33322">
    <property type="entry name" value="BAG DOMAIN CONTAINING PROTEIN, EXPRESSED"/>
    <property type="match status" value="1"/>
</dbReference>
<evidence type="ECO:0000256" key="2">
    <source>
        <dbReference type="ARBA" id="ARBA00023186"/>
    </source>
</evidence>
<feature type="domain" description="BAG" evidence="3">
    <location>
        <begin position="82"/>
        <end position="159"/>
    </location>
</feature>
<dbReference type="Pfam" id="PF00612">
    <property type="entry name" value="IQ"/>
    <property type="match status" value="1"/>
</dbReference>
<dbReference type="GO" id="GO:0051087">
    <property type="term" value="F:protein-folding chaperone binding"/>
    <property type="evidence" value="ECO:0007669"/>
    <property type="project" value="InterPro"/>
</dbReference>
<dbReference type="CDD" id="cd23767">
    <property type="entry name" value="IQCD"/>
    <property type="match status" value="1"/>
</dbReference>
<dbReference type="InterPro" id="IPR003103">
    <property type="entry name" value="BAG_domain"/>
</dbReference>
<dbReference type="InterPro" id="IPR040400">
    <property type="entry name" value="BAG5/6/7/8"/>
</dbReference>
<dbReference type="GO" id="GO:0006457">
    <property type="term" value="P:protein folding"/>
    <property type="evidence" value="ECO:0007669"/>
    <property type="project" value="TreeGrafter"/>
</dbReference>
<dbReference type="AlphaFoldDB" id="A0A5J4ZR26"/>
<name>A0A5J4ZR26_9ASTE</name>
<dbReference type="EMBL" id="CM018049">
    <property type="protein sequence ID" value="KAA8520176.1"/>
    <property type="molecule type" value="Genomic_DNA"/>
</dbReference>
<protein>
    <recommendedName>
        <fullName evidence="3">BAG domain-containing protein</fullName>
    </recommendedName>
</protein>
<sequence>MKSSRKARFFSSSTTTIAYTFQNDHSTPQTHTKTTEIPIDSASEDPTIPITVHLPTSQSQTSAAVKIQAAYRSYKVRTLVNIILAVNSETNRLERLIQRQETVDAVRTDNRERIKMNEALMGLLLRLDSVPGFDQTVRELRRHVSRRIVGLQEILDAVSDARVEDWDGFLRNWDDGIAEIEEDVCRERGGHEMERFCAENLGFRCLQRVIKEAYQMNTLIYYRVIKQAYQKTIHLCRAAALTNQMNSSMPRSCTYKPDELIYAVQLHLQRDMHFLQSESLGYPSLQSHFLIHLDRDVPPHKHRDMQRRISTHGGQPYFIRSRMQFLH</sequence>
<evidence type="ECO:0000256" key="1">
    <source>
        <dbReference type="ARBA" id="ARBA00022860"/>
    </source>
</evidence>
<dbReference type="SUPFAM" id="SSF63491">
    <property type="entry name" value="BAG domain"/>
    <property type="match status" value="1"/>
</dbReference>
<dbReference type="PROSITE" id="PS50096">
    <property type="entry name" value="IQ"/>
    <property type="match status" value="1"/>
</dbReference>
<dbReference type="Proteomes" id="UP000325577">
    <property type="component" value="Linkage Group LG6"/>
</dbReference>
<dbReference type="PANTHER" id="PTHR33322:SF8">
    <property type="entry name" value="BAG FAMILY MOLECULAR CHAPERONE REGULATOR 5, MITOCHONDRIAL"/>
    <property type="match status" value="1"/>
</dbReference>